<evidence type="ECO:0000313" key="3">
    <source>
        <dbReference type="Proteomes" id="UP000838412"/>
    </source>
</evidence>
<protein>
    <submittedName>
        <fullName evidence="2">Hypp6583 protein</fullName>
    </submittedName>
</protein>
<keyword evidence="3" id="KW-1185">Reference proteome</keyword>
<evidence type="ECO:0000313" key="2">
    <source>
        <dbReference type="EMBL" id="CAH1242332.1"/>
    </source>
</evidence>
<organism evidence="2 3">
    <name type="scientific">Branchiostoma lanceolatum</name>
    <name type="common">Common lancelet</name>
    <name type="synonym">Amphioxus lanceolatum</name>
    <dbReference type="NCBI Taxonomy" id="7740"/>
    <lineage>
        <taxon>Eukaryota</taxon>
        <taxon>Metazoa</taxon>
        <taxon>Chordata</taxon>
        <taxon>Cephalochordata</taxon>
        <taxon>Leptocardii</taxon>
        <taxon>Amphioxiformes</taxon>
        <taxon>Branchiostomatidae</taxon>
        <taxon>Branchiostoma</taxon>
    </lineage>
</organism>
<dbReference type="EMBL" id="OV696697">
    <property type="protein sequence ID" value="CAH1242332.1"/>
    <property type="molecule type" value="Genomic_DNA"/>
</dbReference>
<feature type="region of interest" description="Disordered" evidence="1">
    <location>
        <begin position="1"/>
        <end position="63"/>
    </location>
</feature>
<sequence>MYPYNPDPHPQPRSETGSPAAECEPPRTPSPAVEPPGSETVSPAAESEPARTPSPVIEPPRLQETGIQVMTDRENFTGVSIKSAARREMARHCRRVTRPAEDIKGLINRLLEDMWDLSDTMGIRLTNKKSMNKFSFATSEKGVDTGKTFPGALEDYMAAGKSRWKALEDSQNIREFLEQYHEVKKKEMEDEPSTPKSSLDFVYSDEESPVMSEAEAESDGAENDEEVTVTRDPVIIQGSKCECKAGEGGELQLQHRPSVLEGLNAKAVDTLTIDKVNPVPKTRKRKRVAGCILPKLYCPVPKPIPSATFKTSLLEQLNADKNDAQIQKVLPTSPSPPSVESKFGLVPFGSLISYQQRPHQKDGDIVNHTVWDSCGVGRQQQLQVLQNRAARVVLQLNLQSSSVLDLHEKLSWQYLAGRRRDHVTLEHAYEVEQSTREQSQNKTWHDVWRHRLTSSNFKQCPDKYHFEKCDYLKKTNNGTYKLMPVFTWVYPPSRHDVSNWSRNLG</sequence>
<evidence type="ECO:0000256" key="1">
    <source>
        <dbReference type="SAM" id="MobiDB-lite"/>
    </source>
</evidence>
<name>A0A8J9YV76_BRALA</name>
<feature type="compositionally biased region" description="Acidic residues" evidence="1">
    <location>
        <begin position="203"/>
        <end position="227"/>
    </location>
</feature>
<proteinExistence type="predicted"/>
<reference evidence="2" key="1">
    <citation type="submission" date="2022-01" db="EMBL/GenBank/DDBJ databases">
        <authorList>
            <person name="Braso-Vives M."/>
        </authorList>
    </citation>
    <scope>NUCLEOTIDE SEQUENCE</scope>
</reference>
<gene>
    <name evidence="2" type="primary">Hypp6583</name>
    <name evidence="2" type="ORF">BLAG_LOCUS5632</name>
</gene>
<feature type="region of interest" description="Disordered" evidence="1">
    <location>
        <begin position="184"/>
        <end position="229"/>
    </location>
</feature>
<accession>A0A8J9YV76</accession>
<dbReference type="OrthoDB" id="261614at2759"/>
<feature type="compositionally biased region" description="Pro residues" evidence="1">
    <location>
        <begin position="1"/>
        <end position="11"/>
    </location>
</feature>
<dbReference type="AlphaFoldDB" id="A0A8J9YV76"/>
<dbReference type="Proteomes" id="UP000838412">
    <property type="component" value="Chromosome 12"/>
</dbReference>